<comment type="similarity">
    <text evidence="1 5">Belongs to the pseudouridine synthase RsuA family.</text>
</comment>
<feature type="domain" description="RNA-binding S4" evidence="6">
    <location>
        <begin position="1"/>
        <end position="58"/>
    </location>
</feature>
<dbReference type="InterPro" id="IPR006145">
    <property type="entry name" value="PsdUridine_synth_RsuA/RluA"/>
</dbReference>
<dbReference type="InterPro" id="IPR018496">
    <property type="entry name" value="PsdUridine_synth_RsuA/RluB_CS"/>
</dbReference>
<keyword evidence="3 5" id="KW-0413">Isomerase</keyword>
<dbReference type="InterPro" id="IPR042092">
    <property type="entry name" value="PsdUridine_s_RsuA/RluB/E/F_cat"/>
</dbReference>
<dbReference type="PANTHER" id="PTHR47683">
    <property type="entry name" value="PSEUDOURIDINE SYNTHASE FAMILY PROTEIN-RELATED"/>
    <property type="match status" value="1"/>
</dbReference>
<dbReference type="Gene3D" id="3.10.290.10">
    <property type="entry name" value="RNA-binding S4 domain"/>
    <property type="match status" value="1"/>
</dbReference>
<dbReference type="RefSeq" id="WP_105042504.1">
    <property type="nucleotide sequence ID" value="NZ_MQWA01000001.1"/>
</dbReference>
<dbReference type="PANTHER" id="PTHR47683:SF4">
    <property type="entry name" value="PSEUDOURIDINE SYNTHASE"/>
    <property type="match status" value="1"/>
</dbReference>
<dbReference type="InterPro" id="IPR050343">
    <property type="entry name" value="RsuA_PseudoU_synthase"/>
</dbReference>
<dbReference type="SMART" id="SM00363">
    <property type="entry name" value="S4"/>
    <property type="match status" value="1"/>
</dbReference>
<evidence type="ECO:0000256" key="2">
    <source>
        <dbReference type="ARBA" id="ARBA00022884"/>
    </source>
</evidence>
<dbReference type="SUPFAM" id="SSF55120">
    <property type="entry name" value="Pseudouridine synthase"/>
    <property type="match status" value="1"/>
</dbReference>
<dbReference type="AlphaFoldDB" id="A0A2S7TZ38"/>
<dbReference type="PROSITE" id="PS01149">
    <property type="entry name" value="PSI_RSU"/>
    <property type="match status" value="1"/>
</dbReference>
<dbReference type="Gene3D" id="3.30.70.1560">
    <property type="entry name" value="Alpha-L RNA-binding motif"/>
    <property type="match status" value="1"/>
</dbReference>
<evidence type="ECO:0000256" key="3">
    <source>
        <dbReference type="ARBA" id="ARBA00023235"/>
    </source>
</evidence>
<dbReference type="GO" id="GO:0005829">
    <property type="term" value="C:cytosol"/>
    <property type="evidence" value="ECO:0007669"/>
    <property type="project" value="UniProtKB-ARBA"/>
</dbReference>
<evidence type="ECO:0000313" key="7">
    <source>
        <dbReference type="EMBL" id="PQJ28009.1"/>
    </source>
</evidence>
<gene>
    <name evidence="7" type="ORF">BSZ32_05505</name>
</gene>
<evidence type="ECO:0000256" key="1">
    <source>
        <dbReference type="ARBA" id="ARBA00008348"/>
    </source>
</evidence>
<dbReference type="GO" id="GO:0000455">
    <property type="term" value="P:enzyme-directed rRNA pseudouridine synthesis"/>
    <property type="evidence" value="ECO:0007669"/>
    <property type="project" value="UniProtKB-ARBA"/>
</dbReference>
<keyword evidence="8" id="KW-1185">Reference proteome</keyword>
<dbReference type="InterPro" id="IPR036986">
    <property type="entry name" value="S4_RNA-bd_sf"/>
</dbReference>
<evidence type="ECO:0000259" key="6">
    <source>
        <dbReference type="SMART" id="SM00363"/>
    </source>
</evidence>
<dbReference type="Gene3D" id="3.30.70.580">
    <property type="entry name" value="Pseudouridine synthase I, catalytic domain, N-terminal subdomain"/>
    <property type="match status" value="1"/>
</dbReference>
<name>A0A2S7TZ38_9BACT</name>
<dbReference type="NCBIfam" id="TIGR00093">
    <property type="entry name" value="pseudouridine synthase"/>
    <property type="match status" value="1"/>
</dbReference>
<organism evidence="7 8">
    <name type="scientific">Rubritalea profundi</name>
    <dbReference type="NCBI Taxonomy" id="1658618"/>
    <lineage>
        <taxon>Bacteria</taxon>
        <taxon>Pseudomonadati</taxon>
        <taxon>Verrucomicrobiota</taxon>
        <taxon>Verrucomicrobiia</taxon>
        <taxon>Verrucomicrobiales</taxon>
        <taxon>Rubritaleaceae</taxon>
        <taxon>Rubritalea</taxon>
    </lineage>
</organism>
<dbReference type="Proteomes" id="UP000239907">
    <property type="component" value="Unassembled WGS sequence"/>
</dbReference>
<dbReference type="GO" id="GO:0003723">
    <property type="term" value="F:RNA binding"/>
    <property type="evidence" value="ECO:0007669"/>
    <property type="project" value="UniProtKB-KW"/>
</dbReference>
<evidence type="ECO:0000256" key="4">
    <source>
        <dbReference type="PROSITE-ProRule" id="PRU00182"/>
    </source>
</evidence>
<evidence type="ECO:0000313" key="8">
    <source>
        <dbReference type="Proteomes" id="UP000239907"/>
    </source>
</evidence>
<dbReference type="FunFam" id="3.30.70.1560:FF:000001">
    <property type="entry name" value="Pseudouridine synthase"/>
    <property type="match status" value="1"/>
</dbReference>
<dbReference type="OrthoDB" id="9807213at2"/>
<dbReference type="EMBL" id="MQWA01000001">
    <property type="protein sequence ID" value="PQJ28009.1"/>
    <property type="molecule type" value="Genomic_DNA"/>
</dbReference>
<reference evidence="7 8" key="1">
    <citation type="submission" date="2016-12" db="EMBL/GenBank/DDBJ databases">
        <title>Study of bacterial adaptation to deep sea.</title>
        <authorList>
            <person name="Song J."/>
            <person name="Yoshizawa S."/>
            <person name="Kogure K."/>
        </authorList>
    </citation>
    <scope>NUCLEOTIDE SEQUENCE [LARGE SCALE GENOMIC DNA]</scope>
    <source>
        <strain evidence="7 8">SAORIC-165</strain>
    </source>
</reference>
<dbReference type="InterPro" id="IPR020094">
    <property type="entry name" value="TruA/RsuA/RluB/E/F_N"/>
</dbReference>
<dbReference type="SUPFAM" id="SSF55174">
    <property type="entry name" value="Alpha-L RNA-binding motif"/>
    <property type="match status" value="1"/>
</dbReference>
<keyword evidence="2 4" id="KW-0694">RNA-binding</keyword>
<dbReference type="PROSITE" id="PS50889">
    <property type="entry name" value="S4"/>
    <property type="match status" value="1"/>
</dbReference>
<dbReference type="InterPro" id="IPR000748">
    <property type="entry name" value="PsdUridine_synth_RsuA/RluB/E/F"/>
</dbReference>
<evidence type="ECO:0000256" key="5">
    <source>
        <dbReference type="RuleBase" id="RU003887"/>
    </source>
</evidence>
<comment type="caution">
    <text evidence="7">The sequence shown here is derived from an EMBL/GenBank/DDBJ whole genome shotgun (WGS) entry which is preliminary data.</text>
</comment>
<sequence>MRLDKFVCKSTEHTKAQATELIHDGQLRVNGEEISNEAAQVHENNTITLNGELLKARPFRYLLMHKPLGTICSNVDEGYPSLFNSLEIDKVSELHVAGRLDVDTTGLVLITDDGRWTYDIITPSKNCQKVYRIGLSRDLSKGLIDKFKEGLQLQGESQLTLPADLQVLSQKEARLTITEGKYHQVKRMFTAIGNRVTSLHREKIGEIPLNIPLDQWRYLTNDEVKSFARIT</sequence>
<dbReference type="InterPro" id="IPR002942">
    <property type="entry name" value="S4_RNA-bd"/>
</dbReference>
<dbReference type="GO" id="GO:0120159">
    <property type="term" value="F:rRNA pseudouridine synthase activity"/>
    <property type="evidence" value="ECO:0007669"/>
    <property type="project" value="UniProtKB-ARBA"/>
</dbReference>
<protein>
    <recommendedName>
        <fullName evidence="5">Pseudouridine synthase</fullName>
        <ecNumber evidence="5">5.4.99.-</ecNumber>
    </recommendedName>
</protein>
<dbReference type="EC" id="5.4.99.-" evidence="5"/>
<dbReference type="InterPro" id="IPR020103">
    <property type="entry name" value="PsdUridine_synth_cat_dom_sf"/>
</dbReference>
<dbReference type="Pfam" id="PF00849">
    <property type="entry name" value="PseudoU_synth_2"/>
    <property type="match status" value="1"/>
</dbReference>
<proteinExistence type="inferred from homology"/>
<dbReference type="Pfam" id="PF01479">
    <property type="entry name" value="S4"/>
    <property type="match status" value="1"/>
</dbReference>
<dbReference type="CDD" id="cd00165">
    <property type="entry name" value="S4"/>
    <property type="match status" value="1"/>
</dbReference>
<accession>A0A2S7TZ38</accession>